<dbReference type="RefSeq" id="XP_052127020.1">
    <property type="nucleotide sequence ID" value="XM_052271060.1"/>
</dbReference>
<feature type="transmembrane region" description="Helical" evidence="2">
    <location>
        <begin position="165"/>
        <end position="185"/>
    </location>
</feature>
<accession>A0A9C6U3W7</accession>
<dbReference type="GeneID" id="113210618"/>
<sequence length="229" mass="24525">MDRNDAALEAGGRPAGAPSPSDRSSAFPKKMAWLLPVVEQGCCCDLRTCCQVQASLALVVTGINALKVMLKDLSSEKDELEEICSDTGRCFTFLRRDVLTLISLACNVTMAVAAALFLKGISENKPVLMVHYIRMWVVFAFFCLLATVAGLCALVDVAISGAGMGFMIFVAALSCALSLYCLICANSLHVKMAQDLEAHAVGPASVKRYGATEEDPLNGAVRLDEFSFE</sequence>
<proteinExistence type="predicted"/>
<feature type="region of interest" description="Disordered" evidence="1">
    <location>
        <begin position="1"/>
        <end position="25"/>
    </location>
</feature>
<feature type="transmembrane region" description="Helical" evidence="2">
    <location>
        <begin position="133"/>
        <end position="159"/>
    </location>
</feature>
<feature type="transmembrane region" description="Helical" evidence="2">
    <location>
        <begin position="98"/>
        <end position="121"/>
    </location>
</feature>
<keyword evidence="2" id="KW-0812">Transmembrane</keyword>
<gene>
    <name evidence="4" type="primary">LOC113210618</name>
</gene>
<dbReference type="Proteomes" id="UP000504606">
    <property type="component" value="Unplaced"/>
</dbReference>
<keyword evidence="3" id="KW-1185">Reference proteome</keyword>
<keyword evidence="2" id="KW-0472">Membrane</keyword>
<evidence type="ECO:0000256" key="2">
    <source>
        <dbReference type="SAM" id="Phobius"/>
    </source>
</evidence>
<evidence type="ECO:0000313" key="3">
    <source>
        <dbReference type="Proteomes" id="UP000504606"/>
    </source>
</evidence>
<dbReference type="KEGG" id="foc:113210618"/>
<evidence type="ECO:0000256" key="1">
    <source>
        <dbReference type="SAM" id="MobiDB-lite"/>
    </source>
</evidence>
<organism evidence="3 4">
    <name type="scientific">Frankliniella occidentalis</name>
    <name type="common">Western flower thrips</name>
    <name type="synonym">Euthrips occidentalis</name>
    <dbReference type="NCBI Taxonomy" id="133901"/>
    <lineage>
        <taxon>Eukaryota</taxon>
        <taxon>Metazoa</taxon>
        <taxon>Ecdysozoa</taxon>
        <taxon>Arthropoda</taxon>
        <taxon>Hexapoda</taxon>
        <taxon>Insecta</taxon>
        <taxon>Pterygota</taxon>
        <taxon>Neoptera</taxon>
        <taxon>Paraneoptera</taxon>
        <taxon>Thysanoptera</taxon>
        <taxon>Terebrantia</taxon>
        <taxon>Thripoidea</taxon>
        <taxon>Thripidae</taxon>
        <taxon>Frankliniella</taxon>
    </lineage>
</organism>
<evidence type="ECO:0000313" key="4">
    <source>
        <dbReference type="RefSeq" id="XP_052127020.1"/>
    </source>
</evidence>
<protein>
    <submittedName>
        <fullName evidence="4">Uncharacterized protein LOC113210618</fullName>
    </submittedName>
</protein>
<dbReference type="AlphaFoldDB" id="A0A9C6U3W7"/>
<reference evidence="4" key="1">
    <citation type="submission" date="2025-08" db="UniProtKB">
        <authorList>
            <consortium name="RefSeq"/>
        </authorList>
    </citation>
    <scope>IDENTIFICATION</scope>
    <source>
        <tissue evidence="4">Whole organism</tissue>
    </source>
</reference>
<keyword evidence="2" id="KW-1133">Transmembrane helix</keyword>
<name>A0A9C6U3W7_FRAOC</name>